<proteinExistence type="inferred from homology"/>
<evidence type="ECO:0000313" key="15">
    <source>
        <dbReference type="Proteomes" id="UP000095464"/>
    </source>
</evidence>
<evidence type="ECO:0000256" key="11">
    <source>
        <dbReference type="PIRSR" id="PIRSR601088-4"/>
    </source>
</evidence>
<keyword evidence="6 10" id="KW-0464">Manganese</keyword>
<comment type="cofactor">
    <cofactor evidence="1">
        <name>Mn(2+)</name>
        <dbReference type="ChEBI" id="CHEBI:29035"/>
    </cofactor>
</comment>
<comment type="caution">
    <text evidence="14">The sequence shown here is derived from an EMBL/GenBank/DDBJ whole genome shotgun (WGS) entry which is preliminary data.</text>
</comment>
<evidence type="ECO:0000256" key="7">
    <source>
        <dbReference type="ARBA" id="ARBA00023277"/>
    </source>
</evidence>
<keyword evidence="3 10" id="KW-0479">Metal-binding</keyword>
<dbReference type="RefSeq" id="WP_069813759.1">
    <property type="nucleotide sequence ID" value="NZ_JARGCI010000004.1"/>
</dbReference>
<feature type="binding site" evidence="10">
    <location>
        <position position="168"/>
    </location>
    <ligand>
        <name>Mn(2+)</name>
        <dbReference type="ChEBI" id="CHEBI:29035"/>
    </ligand>
</feature>
<dbReference type="InterPro" id="IPR015955">
    <property type="entry name" value="Lactate_DH/Glyco_Ohase_4_C"/>
</dbReference>
<dbReference type="InterPro" id="IPR001088">
    <property type="entry name" value="Glyco_hydro_4"/>
</dbReference>
<evidence type="ECO:0000256" key="2">
    <source>
        <dbReference type="ARBA" id="ARBA00010141"/>
    </source>
</evidence>
<evidence type="ECO:0000256" key="12">
    <source>
        <dbReference type="RuleBase" id="RU361152"/>
    </source>
</evidence>
<dbReference type="InterPro" id="IPR053715">
    <property type="entry name" value="GH4_Enzyme_sf"/>
</dbReference>
<evidence type="ECO:0000256" key="8">
    <source>
        <dbReference type="ARBA" id="ARBA00023295"/>
    </source>
</evidence>
<keyword evidence="5 12" id="KW-0520">NAD</keyword>
<dbReference type="InterPro" id="IPR036291">
    <property type="entry name" value="NAD(P)-bd_dom_sf"/>
</dbReference>
<dbReference type="Pfam" id="PF02056">
    <property type="entry name" value="Glyco_hydro_4"/>
    <property type="match status" value="1"/>
</dbReference>
<feature type="site" description="Increases basicity of active site Tyr" evidence="11">
    <location>
        <position position="110"/>
    </location>
</feature>
<dbReference type="SUPFAM" id="SSF56327">
    <property type="entry name" value="LDH C-terminal domain-like"/>
    <property type="match status" value="1"/>
</dbReference>
<feature type="binding site" evidence="9">
    <location>
        <position position="148"/>
    </location>
    <ligand>
        <name>substrate</name>
    </ligand>
</feature>
<comment type="similarity">
    <text evidence="2 12">Belongs to the glycosyl hydrolase 4 family.</text>
</comment>
<feature type="binding site" evidence="10">
    <location>
        <position position="198"/>
    </location>
    <ligand>
        <name>Mn(2+)</name>
        <dbReference type="ChEBI" id="CHEBI:29035"/>
    </ligand>
</feature>
<dbReference type="GO" id="GO:0004553">
    <property type="term" value="F:hydrolase activity, hydrolyzing O-glycosyl compounds"/>
    <property type="evidence" value="ECO:0007669"/>
    <property type="project" value="InterPro"/>
</dbReference>
<evidence type="ECO:0000256" key="6">
    <source>
        <dbReference type="ARBA" id="ARBA00023211"/>
    </source>
</evidence>
<dbReference type="PANTHER" id="PTHR32092">
    <property type="entry name" value="6-PHOSPHO-BETA-GLUCOSIDASE-RELATED"/>
    <property type="match status" value="1"/>
</dbReference>
<evidence type="ECO:0000256" key="3">
    <source>
        <dbReference type="ARBA" id="ARBA00022723"/>
    </source>
</evidence>
<evidence type="ECO:0000256" key="9">
    <source>
        <dbReference type="PIRSR" id="PIRSR601088-2"/>
    </source>
</evidence>
<dbReference type="NCBIfam" id="NF011657">
    <property type="entry name" value="PRK15076.1"/>
    <property type="match status" value="1"/>
</dbReference>
<dbReference type="PRINTS" id="PR00732">
    <property type="entry name" value="GLHYDRLASE4"/>
</dbReference>
<reference evidence="15" key="1">
    <citation type="submission" date="2015-11" db="EMBL/GenBank/DDBJ databases">
        <title>Genomic diversity of Staphylococcus saprophyticus strains from urinary tract infections, animal surfaces, and fermented foods.</title>
        <authorList>
            <person name="Wolfe B.E."/>
        </authorList>
    </citation>
    <scope>NUCLEOTIDE SEQUENCE [LARGE SCALE GENOMIC DNA]</scope>
    <source>
        <strain evidence="15">738_7</strain>
    </source>
</reference>
<evidence type="ECO:0000313" key="14">
    <source>
        <dbReference type="EMBL" id="OEK50812.1"/>
    </source>
</evidence>
<evidence type="ECO:0000256" key="5">
    <source>
        <dbReference type="ARBA" id="ARBA00023027"/>
    </source>
</evidence>
<dbReference type="EMBL" id="LNPX01000082">
    <property type="protein sequence ID" value="OEK50812.1"/>
    <property type="molecule type" value="Genomic_DNA"/>
</dbReference>
<keyword evidence="10" id="KW-0408">Iron</keyword>
<dbReference type="GO" id="GO:0016616">
    <property type="term" value="F:oxidoreductase activity, acting on the CH-OH group of donors, NAD or NADP as acceptor"/>
    <property type="evidence" value="ECO:0007669"/>
    <property type="project" value="InterPro"/>
</dbReference>
<evidence type="ECO:0000259" key="13">
    <source>
        <dbReference type="Pfam" id="PF11975"/>
    </source>
</evidence>
<dbReference type="AlphaFoldDB" id="A0AAP7IBG1"/>
<dbReference type="PANTHER" id="PTHR32092:SF6">
    <property type="entry name" value="ALPHA-GALACTOSIDASE"/>
    <property type="match status" value="1"/>
</dbReference>
<keyword evidence="10" id="KW-0533">Nickel</keyword>
<feature type="domain" description="Glycosyl hydrolase family 4 C-terminal" evidence="13">
    <location>
        <begin position="193"/>
        <end position="404"/>
    </location>
</feature>
<gene>
    <name evidence="14" type="ORF">ASS94_15010</name>
</gene>
<dbReference type="GO" id="GO:0046872">
    <property type="term" value="F:metal ion binding"/>
    <property type="evidence" value="ECO:0007669"/>
    <property type="project" value="UniProtKB-KW"/>
</dbReference>
<name>A0AAP7IBG1_9STAP</name>
<keyword evidence="8 12" id="KW-0326">Glycosidase</keyword>
<comment type="cofactor">
    <cofactor evidence="12">
        <name>NAD(+)</name>
        <dbReference type="ChEBI" id="CHEBI:57540"/>
    </cofactor>
    <text evidence="12">Binds 1 NAD(+) per subunit.</text>
</comment>
<dbReference type="InterPro" id="IPR022616">
    <property type="entry name" value="Glyco_hydro_4_C"/>
</dbReference>
<keyword evidence="10" id="KW-0170">Cobalt</keyword>
<sequence>MKKITFLGAGSTVFAKNVLGDCMTVDALQDFEFALFDIDKERLKDSEMMLNNLKQNMNSTITIKVYQNRKAALSRAKYVINAIQVGGYDPATITDFEVPKNYGLRQTIADTLGIGGIFRNLRTIPVMQDFANDIKEVCPEAWFLNYTNPMAVLTNIMLKEGIKTVGLCHSVQVCASELLESLELPKDNIQWKIAGINHMAWLLEIKRNEKDLYPEIKKRAKEKQKTTHDDMIRFELLDKFGYYVTESSEHNAEYHPYFIKSQYPELIANYNIPLDEYPRRCVKQIDDWKQMRDDIVNDQNLSHERSHEYGSYIIEAMETNKPFKIGGNVLNTGGLINNLPENAVVEVPCLVDANGVSPTYVGDLPEQLAALNRTNINTQLLTIEAALTKSKSKIYQAAMLDSHTAAELSINDIISLCDDLIEAHGNWLPEYN</sequence>
<dbReference type="Proteomes" id="UP000095464">
    <property type="component" value="Unassembled WGS sequence"/>
</dbReference>
<organism evidence="14 15">
    <name type="scientific">Staphylococcus equorum</name>
    <dbReference type="NCBI Taxonomy" id="246432"/>
    <lineage>
        <taxon>Bacteria</taxon>
        <taxon>Bacillati</taxon>
        <taxon>Bacillota</taxon>
        <taxon>Bacilli</taxon>
        <taxon>Bacillales</taxon>
        <taxon>Staphylococcaceae</taxon>
        <taxon>Staphylococcus</taxon>
    </lineage>
</organism>
<dbReference type="GO" id="GO:0005975">
    <property type="term" value="P:carbohydrate metabolic process"/>
    <property type="evidence" value="ECO:0007669"/>
    <property type="project" value="InterPro"/>
</dbReference>
<evidence type="ECO:0000256" key="1">
    <source>
        <dbReference type="ARBA" id="ARBA00001936"/>
    </source>
</evidence>
<dbReference type="Pfam" id="PF11975">
    <property type="entry name" value="Glyco_hydro_4C"/>
    <property type="match status" value="1"/>
</dbReference>
<keyword evidence="4 12" id="KW-0378">Hydrolase</keyword>
<dbReference type="CDD" id="cd05297">
    <property type="entry name" value="GH4_alpha_glucosidase_galactosidase"/>
    <property type="match status" value="1"/>
</dbReference>
<dbReference type="Gene3D" id="3.90.1820.10">
    <property type="entry name" value="AglA-like glucosidase"/>
    <property type="match status" value="1"/>
</dbReference>
<evidence type="ECO:0000256" key="10">
    <source>
        <dbReference type="PIRSR" id="PIRSR601088-3"/>
    </source>
</evidence>
<accession>A0AAP7IBG1</accession>
<protein>
    <submittedName>
        <fullName evidence="14">Alpha-glucosidase/alpha-galactosidase</fullName>
    </submittedName>
</protein>
<keyword evidence="7" id="KW-0119">Carbohydrate metabolism</keyword>
<dbReference type="SUPFAM" id="SSF51735">
    <property type="entry name" value="NAD(P)-binding Rossmann-fold domains"/>
    <property type="match status" value="1"/>
</dbReference>
<evidence type="ECO:0000256" key="4">
    <source>
        <dbReference type="ARBA" id="ARBA00022801"/>
    </source>
</evidence>